<reference evidence="1 2" key="1">
    <citation type="submission" date="2018-10" db="EMBL/GenBank/DDBJ databases">
        <title>Isolation from soil.</title>
        <authorList>
            <person name="Hu J."/>
        </authorList>
    </citation>
    <scope>NUCLEOTIDE SEQUENCE [LARGE SCALE GENOMIC DNA]</scope>
    <source>
        <strain evidence="1 2">NEAU-Ht49</strain>
    </source>
</reference>
<evidence type="ECO:0000313" key="1">
    <source>
        <dbReference type="EMBL" id="RMI40291.1"/>
    </source>
</evidence>
<comment type="caution">
    <text evidence="1">The sequence shown here is derived from an EMBL/GenBank/DDBJ whole genome shotgun (WGS) entry which is preliminary data.</text>
</comment>
<gene>
    <name evidence="1" type="ORF">EBO15_27085</name>
</gene>
<name>A0A3M2LS52_9ACTN</name>
<proteinExistence type="predicted"/>
<evidence type="ECO:0000313" key="2">
    <source>
        <dbReference type="Proteomes" id="UP000282674"/>
    </source>
</evidence>
<dbReference type="Proteomes" id="UP000282674">
    <property type="component" value="Unassembled WGS sequence"/>
</dbReference>
<accession>A0A3M2LS52</accession>
<evidence type="ECO:0008006" key="3">
    <source>
        <dbReference type="Google" id="ProtNLM"/>
    </source>
</evidence>
<dbReference type="EMBL" id="RFFG01000056">
    <property type="protein sequence ID" value="RMI40291.1"/>
    <property type="molecule type" value="Genomic_DNA"/>
</dbReference>
<organism evidence="1 2">
    <name type="scientific">Actinomadura harenae</name>
    <dbReference type="NCBI Taxonomy" id="2483351"/>
    <lineage>
        <taxon>Bacteria</taxon>
        <taxon>Bacillati</taxon>
        <taxon>Actinomycetota</taxon>
        <taxon>Actinomycetes</taxon>
        <taxon>Streptosporangiales</taxon>
        <taxon>Thermomonosporaceae</taxon>
        <taxon>Actinomadura</taxon>
    </lineage>
</organism>
<sequence length="90" mass="10070">MGLMAERVLPEGDDHQVIHLGGESAVIVPLDEYRNLRKEAIQTERRRDRGETIRMTAEEFVEASNLPDGVREELLAEIADRRAARGEAGS</sequence>
<keyword evidence="2" id="KW-1185">Reference proteome</keyword>
<protein>
    <recommendedName>
        <fullName evidence="3">Antitoxin</fullName>
    </recommendedName>
</protein>
<dbReference type="AlphaFoldDB" id="A0A3M2LS52"/>